<protein>
    <submittedName>
        <fullName evidence="2">M48 family metalloprotease</fullName>
        <ecNumber evidence="2">3.4.24.-</ecNumber>
    </submittedName>
</protein>
<keyword evidence="2" id="KW-0378">Hydrolase</keyword>
<evidence type="ECO:0000313" key="2">
    <source>
        <dbReference type="EMBL" id="MDG2992070.1"/>
    </source>
</evidence>
<keyword evidence="2" id="KW-0482">Metalloprotease</keyword>
<reference evidence="2" key="2">
    <citation type="submission" date="2022-01" db="EMBL/GenBank/DDBJ databases">
        <authorList>
            <person name="Zivanovic Y."/>
            <person name="Moreira D."/>
            <person name="Lopez-Garcia P."/>
        </authorList>
    </citation>
    <scope>NUCLEOTIDE SEQUENCE</scope>
    <source>
        <strain evidence="2">G9</strain>
    </source>
</reference>
<keyword evidence="1" id="KW-0472">Membrane</keyword>
<evidence type="ECO:0000256" key="1">
    <source>
        <dbReference type="SAM" id="Phobius"/>
    </source>
</evidence>
<dbReference type="InterPro" id="IPR011990">
    <property type="entry name" value="TPR-like_helical_dom_sf"/>
</dbReference>
<evidence type="ECO:0000313" key="3">
    <source>
        <dbReference type="Proteomes" id="UP001154265"/>
    </source>
</evidence>
<organism evidence="2 3">
    <name type="scientific">Candidatus Synechococcus calcipolaris G9</name>
    <dbReference type="NCBI Taxonomy" id="1497997"/>
    <lineage>
        <taxon>Bacteria</taxon>
        <taxon>Bacillati</taxon>
        <taxon>Cyanobacteriota</taxon>
        <taxon>Cyanophyceae</taxon>
        <taxon>Synechococcales</taxon>
        <taxon>Synechococcaceae</taxon>
        <taxon>Synechococcus</taxon>
    </lineage>
</organism>
<feature type="transmembrane region" description="Helical" evidence="1">
    <location>
        <begin position="680"/>
        <end position="700"/>
    </location>
</feature>
<dbReference type="Gene3D" id="1.25.40.10">
    <property type="entry name" value="Tetratricopeptide repeat domain"/>
    <property type="match status" value="1"/>
</dbReference>
<dbReference type="Proteomes" id="UP001154265">
    <property type="component" value="Unassembled WGS sequence"/>
</dbReference>
<keyword evidence="2" id="KW-0645">Protease</keyword>
<feature type="transmembrane region" description="Helical" evidence="1">
    <location>
        <begin position="126"/>
        <end position="153"/>
    </location>
</feature>
<feature type="transmembrane region" description="Helical" evidence="1">
    <location>
        <begin position="531"/>
        <end position="549"/>
    </location>
</feature>
<keyword evidence="3" id="KW-1185">Reference proteome</keyword>
<dbReference type="InterPro" id="IPR050083">
    <property type="entry name" value="HtpX_protease"/>
</dbReference>
<feature type="transmembrane region" description="Helical" evidence="1">
    <location>
        <begin position="489"/>
        <end position="511"/>
    </location>
</feature>
<feature type="transmembrane region" description="Helical" evidence="1">
    <location>
        <begin position="173"/>
        <end position="193"/>
    </location>
</feature>
<dbReference type="GO" id="GO:0008237">
    <property type="term" value="F:metallopeptidase activity"/>
    <property type="evidence" value="ECO:0007669"/>
    <property type="project" value="UniProtKB-KW"/>
</dbReference>
<reference evidence="2" key="1">
    <citation type="journal article" date="2022" name="Genome Biol. Evol.">
        <title>A New Gene Family Diagnostic for Intracellular Biomineralization of Amorphous Ca Carbonates by Cyanobacteria.</title>
        <authorList>
            <person name="Benzerara K."/>
            <person name="Duprat E."/>
            <person name="Bitard-Feildel T."/>
            <person name="Caumes G."/>
            <person name="Cassier-Chauvat C."/>
            <person name="Chauvat F."/>
            <person name="Dezi M."/>
            <person name="Diop S.I."/>
            <person name="Gaschignard G."/>
            <person name="Gorgen S."/>
            <person name="Gugger M."/>
            <person name="Lopez-Garcia P."/>
            <person name="Millet M."/>
            <person name="Skouri-Panet F."/>
            <person name="Moreira D."/>
            <person name="Callebaut I."/>
        </authorList>
    </citation>
    <scope>NUCLEOTIDE SEQUENCE</scope>
    <source>
        <strain evidence="2">G9</strain>
    </source>
</reference>
<dbReference type="EMBL" id="JAKKUT010000007">
    <property type="protein sequence ID" value="MDG2992070.1"/>
    <property type="molecule type" value="Genomic_DNA"/>
</dbReference>
<dbReference type="PANTHER" id="PTHR43221:SF1">
    <property type="entry name" value="PROTEASE HTPX"/>
    <property type="match status" value="1"/>
</dbReference>
<comment type="caution">
    <text evidence="2">The sequence shown here is derived from an EMBL/GenBank/DDBJ whole genome shotgun (WGS) entry which is preliminary data.</text>
</comment>
<gene>
    <name evidence="2" type="ORF">L3556_14185</name>
</gene>
<feature type="transmembrane region" description="Helical" evidence="1">
    <location>
        <begin position="326"/>
        <end position="346"/>
    </location>
</feature>
<keyword evidence="1" id="KW-0812">Transmembrane</keyword>
<dbReference type="EC" id="3.4.24.-" evidence="2"/>
<accession>A0ABT6F2H4</accession>
<keyword evidence="1" id="KW-1133">Transmembrane helix</keyword>
<feature type="transmembrane region" description="Helical" evidence="1">
    <location>
        <begin position="286"/>
        <end position="306"/>
    </location>
</feature>
<name>A0ABT6F2H4_9SYNE</name>
<sequence length="702" mass="79845">MAKHDSSFPADPRFLSGLAALNREDYTLAIAAFEAVWETHGDSSQGIKAQLHLVEAYTKAGQLQRATALCQVLSQSSRVKVKTWANRTLNILQEKYSDSPPIESPPVLPSRHWTRQSLRTVHGWRLMAIQVLTVGVIAWLLQQLIVAGLPPFLEWISRFWSVLWILIAWKNSLAWALVGVIGLILLSGLPWFWDLFLRWHYPMETMDLKALSQYSPEAVTLIGQLPWNWRQPQPKWGRLDTPIPLIFSYGHIHRRIIVSQGLLDALPDGALAGLIGIELMNLRRGYNVLASAMVLTLQLPYQFYLWFAGAGDRLLPQKKQDHGLFILRKILYLILGLVAIASYLIFKALEGLMFWSNRVRNYYGDRQGAALTGNPNGIATAWLELMALTASTVKEQRQMPALLERFTLLLPIDPWLGAMVGRLPVDWPAIVHWDHHHPLRGWLSLTASHRPFGSRLLGLMAYARYWNLEPLFHLDFSPRSKKSSLQRGWLQLTPFWGISAGLILAVVFWQWGQFALKSGRLAYPFWWFGELPVMLTGFITIGLGLGILLRINANYPTLRPTSEMGPPLSQLLGRSLALPLDSSAVQLQGRLLGPLGLRNCLGQNLFLDSPFGLWRLRCLAWWGPLWHVTILGQPSPQRWLGKIVTLRGWFRRSYCPWVEVDRLSCVTETKDDRPYLRCGAPYWATLIAFILIIYGILTFWGL</sequence>
<dbReference type="RefSeq" id="WP_277867991.1">
    <property type="nucleotide sequence ID" value="NZ_JAKKUT010000007.1"/>
</dbReference>
<proteinExistence type="predicted"/>
<dbReference type="PANTHER" id="PTHR43221">
    <property type="entry name" value="PROTEASE HTPX"/>
    <property type="match status" value="1"/>
</dbReference>